<dbReference type="HOGENOM" id="CLU_2150044_0_0_1"/>
<evidence type="ECO:0000313" key="2">
    <source>
        <dbReference type="Proteomes" id="UP000007015"/>
    </source>
</evidence>
<dbReference type="Proteomes" id="UP000007015">
    <property type="component" value="Chromosome 3"/>
</dbReference>
<dbReference type="Gramene" id="BGIOSGA011260-TA">
    <property type="protein sequence ID" value="BGIOSGA011260-PA"/>
    <property type="gene ID" value="BGIOSGA011260"/>
</dbReference>
<dbReference type="AlphaFoldDB" id="A2XDN2"/>
<reference evidence="1 2" key="1">
    <citation type="journal article" date="2005" name="PLoS Biol.">
        <title>The genomes of Oryza sativa: a history of duplications.</title>
        <authorList>
            <person name="Yu J."/>
            <person name="Wang J."/>
            <person name="Lin W."/>
            <person name="Li S."/>
            <person name="Li H."/>
            <person name="Zhou J."/>
            <person name="Ni P."/>
            <person name="Dong W."/>
            <person name="Hu S."/>
            <person name="Zeng C."/>
            <person name="Zhang J."/>
            <person name="Zhang Y."/>
            <person name="Li R."/>
            <person name="Xu Z."/>
            <person name="Li S."/>
            <person name="Li X."/>
            <person name="Zheng H."/>
            <person name="Cong L."/>
            <person name="Lin L."/>
            <person name="Yin J."/>
            <person name="Geng J."/>
            <person name="Li G."/>
            <person name="Shi J."/>
            <person name="Liu J."/>
            <person name="Lv H."/>
            <person name="Li J."/>
            <person name="Wang J."/>
            <person name="Deng Y."/>
            <person name="Ran L."/>
            <person name="Shi X."/>
            <person name="Wang X."/>
            <person name="Wu Q."/>
            <person name="Li C."/>
            <person name="Ren X."/>
            <person name="Wang J."/>
            <person name="Wang X."/>
            <person name="Li D."/>
            <person name="Liu D."/>
            <person name="Zhang X."/>
            <person name="Ji Z."/>
            <person name="Zhao W."/>
            <person name="Sun Y."/>
            <person name="Zhang Z."/>
            <person name="Bao J."/>
            <person name="Han Y."/>
            <person name="Dong L."/>
            <person name="Ji J."/>
            <person name="Chen P."/>
            <person name="Wu S."/>
            <person name="Liu J."/>
            <person name="Xiao Y."/>
            <person name="Bu D."/>
            <person name="Tan J."/>
            <person name="Yang L."/>
            <person name="Ye C."/>
            <person name="Zhang J."/>
            <person name="Xu J."/>
            <person name="Zhou Y."/>
            <person name="Yu Y."/>
            <person name="Zhang B."/>
            <person name="Zhuang S."/>
            <person name="Wei H."/>
            <person name="Liu B."/>
            <person name="Lei M."/>
            <person name="Yu H."/>
            <person name="Li Y."/>
            <person name="Xu H."/>
            <person name="Wei S."/>
            <person name="He X."/>
            <person name="Fang L."/>
            <person name="Zhang Z."/>
            <person name="Zhang Y."/>
            <person name="Huang X."/>
            <person name="Su Z."/>
            <person name="Tong W."/>
            <person name="Li J."/>
            <person name="Tong Z."/>
            <person name="Li S."/>
            <person name="Ye J."/>
            <person name="Wang L."/>
            <person name="Fang L."/>
            <person name="Lei T."/>
            <person name="Chen C."/>
            <person name="Chen H."/>
            <person name="Xu Z."/>
            <person name="Li H."/>
            <person name="Huang H."/>
            <person name="Zhang F."/>
            <person name="Xu H."/>
            <person name="Li N."/>
            <person name="Zhao C."/>
            <person name="Li S."/>
            <person name="Dong L."/>
            <person name="Huang Y."/>
            <person name="Li L."/>
            <person name="Xi Y."/>
            <person name="Qi Q."/>
            <person name="Li W."/>
            <person name="Zhang B."/>
            <person name="Hu W."/>
            <person name="Zhang Y."/>
            <person name="Tian X."/>
            <person name="Jiao Y."/>
            <person name="Liang X."/>
            <person name="Jin J."/>
            <person name="Gao L."/>
            <person name="Zheng W."/>
            <person name="Hao B."/>
            <person name="Liu S."/>
            <person name="Wang W."/>
            <person name="Yuan L."/>
            <person name="Cao M."/>
            <person name="McDermott J."/>
            <person name="Samudrala R."/>
            <person name="Wang J."/>
            <person name="Wong G.K."/>
            <person name="Yang H."/>
        </authorList>
    </citation>
    <scope>NUCLEOTIDE SEQUENCE [LARGE SCALE GENOMIC DNA]</scope>
    <source>
        <strain evidence="2">cv. 93-11</strain>
    </source>
</reference>
<keyword evidence="2" id="KW-1185">Reference proteome</keyword>
<gene>
    <name evidence="1" type="ORF">OsI_10427</name>
</gene>
<sequence length="112" mass="12921">MESAAAKKPLKRYQKQAQQEFSELKNWVIAKFVWCSVIEVIEGVLIPTNFWDSLKAVKEKLGVVFKSISLMQRWKVLLREKDHEALNALLEKLKSKMEALRPVDVLPDNVIA</sequence>
<name>A2XDN2_ORYSI</name>
<organism evidence="1 2">
    <name type="scientific">Oryza sativa subsp. indica</name>
    <name type="common">Rice</name>
    <dbReference type="NCBI Taxonomy" id="39946"/>
    <lineage>
        <taxon>Eukaryota</taxon>
        <taxon>Viridiplantae</taxon>
        <taxon>Streptophyta</taxon>
        <taxon>Embryophyta</taxon>
        <taxon>Tracheophyta</taxon>
        <taxon>Spermatophyta</taxon>
        <taxon>Magnoliopsida</taxon>
        <taxon>Liliopsida</taxon>
        <taxon>Poales</taxon>
        <taxon>Poaceae</taxon>
        <taxon>BOP clade</taxon>
        <taxon>Oryzoideae</taxon>
        <taxon>Oryzeae</taxon>
        <taxon>Oryzinae</taxon>
        <taxon>Oryza</taxon>
        <taxon>Oryza sativa</taxon>
    </lineage>
</organism>
<protein>
    <submittedName>
        <fullName evidence="1">Uncharacterized protein</fullName>
    </submittedName>
</protein>
<dbReference type="EMBL" id="CM000128">
    <property type="protein sequence ID" value="EAY88942.1"/>
    <property type="molecule type" value="Genomic_DNA"/>
</dbReference>
<proteinExistence type="predicted"/>
<evidence type="ECO:0000313" key="1">
    <source>
        <dbReference type="EMBL" id="EAY88942.1"/>
    </source>
</evidence>
<accession>A2XDN2</accession>